<feature type="non-terminal residue" evidence="1">
    <location>
        <position position="1"/>
    </location>
</feature>
<feature type="non-terminal residue" evidence="1">
    <location>
        <position position="30"/>
    </location>
</feature>
<dbReference type="AlphaFoldDB" id="A0A1A8QU00"/>
<name>A0A1A8QU00_9TELE</name>
<dbReference type="EMBL" id="HAEH01013181">
    <property type="protein sequence ID" value="SBR96738.1"/>
    <property type="molecule type" value="Transcribed_RNA"/>
</dbReference>
<sequence>CVCVCVWSRHHSFGSVSSVLTFTLLSFLCT</sequence>
<accession>A0A1A8QU00</accession>
<organism evidence="1">
    <name type="scientific">Nothobranchius rachovii</name>
    <name type="common">bluefin notho</name>
    <dbReference type="NCBI Taxonomy" id="451742"/>
    <lineage>
        <taxon>Eukaryota</taxon>
        <taxon>Metazoa</taxon>
        <taxon>Chordata</taxon>
        <taxon>Craniata</taxon>
        <taxon>Vertebrata</taxon>
        <taxon>Euteleostomi</taxon>
        <taxon>Actinopterygii</taxon>
        <taxon>Neopterygii</taxon>
        <taxon>Teleostei</taxon>
        <taxon>Neoteleostei</taxon>
        <taxon>Acanthomorphata</taxon>
        <taxon>Ovalentaria</taxon>
        <taxon>Atherinomorphae</taxon>
        <taxon>Cyprinodontiformes</taxon>
        <taxon>Nothobranchiidae</taxon>
        <taxon>Nothobranchius</taxon>
    </lineage>
</organism>
<reference evidence="1" key="2">
    <citation type="submission" date="2016-06" db="EMBL/GenBank/DDBJ databases">
        <title>The genome of a short-lived fish provides insights into sex chromosome evolution and the genetic control of aging.</title>
        <authorList>
            <person name="Reichwald K."/>
            <person name="Felder M."/>
            <person name="Petzold A."/>
            <person name="Koch P."/>
            <person name="Groth M."/>
            <person name="Platzer M."/>
        </authorList>
    </citation>
    <scope>NUCLEOTIDE SEQUENCE</scope>
    <source>
        <tissue evidence="1">Brain</tissue>
    </source>
</reference>
<evidence type="ECO:0000313" key="1">
    <source>
        <dbReference type="EMBL" id="SBR96738.1"/>
    </source>
</evidence>
<proteinExistence type="predicted"/>
<reference evidence="1" key="1">
    <citation type="submission" date="2016-05" db="EMBL/GenBank/DDBJ databases">
        <authorList>
            <person name="Lavstsen T."/>
            <person name="Jespersen J.S."/>
        </authorList>
    </citation>
    <scope>NUCLEOTIDE SEQUENCE</scope>
    <source>
        <tissue evidence="1">Brain</tissue>
    </source>
</reference>
<protein>
    <submittedName>
        <fullName evidence="1">Cat eye syndrome chromosome region, candidate 2</fullName>
    </submittedName>
</protein>
<gene>
    <name evidence="1" type="primary">CECR2</name>
</gene>